<dbReference type="GO" id="GO:0005975">
    <property type="term" value="P:carbohydrate metabolic process"/>
    <property type="evidence" value="ECO:0007669"/>
    <property type="project" value="InterPro"/>
</dbReference>
<dbReference type="SUPFAM" id="SSF51011">
    <property type="entry name" value="Glycosyl hydrolase domain"/>
    <property type="match status" value="1"/>
</dbReference>
<dbReference type="InterPro" id="IPR050985">
    <property type="entry name" value="Alpha-glycosidase_related"/>
</dbReference>
<dbReference type="SUPFAM" id="SSF51445">
    <property type="entry name" value="(Trans)glycosidases"/>
    <property type="match status" value="1"/>
</dbReference>
<gene>
    <name evidence="7" type="ORF">KFL_002250050</name>
</gene>
<dbReference type="Gene3D" id="3.20.20.80">
    <property type="entry name" value="Glycosidases"/>
    <property type="match status" value="1"/>
</dbReference>
<dbReference type="Proteomes" id="UP000054558">
    <property type="component" value="Unassembled WGS sequence"/>
</dbReference>
<dbReference type="InterPro" id="IPR013780">
    <property type="entry name" value="Glyco_hydro_b"/>
</dbReference>
<evidence type="ECO:0000256" key="1">
    <source>
        <dbReference type="ARBA" id="ARBA00007806"/>
    </source>
</evidence>
<dbReference type="OMA" id="QWQDSQN"/>
<keyword evidence="3 4" id="KW-0326">Glycosidase</keyword>
<comment type="similarity">
    <text evidence="1 4">Belongs to the glycosyl hydrolase 31 family.</text>
</comment>
<dbReference type="SMR" id="A0A1Y1I2R5"/>
<evidence type="ECO:0000256" key="4">
    <source>
        <dbReference type="RuleBase" id="RU361185"/>
    </source>
</evidence>
<feature type="domain" description="Glycoside hydrolase family 31 TIM barrel" evidence="5">
    <location>
        <begin position="395"/>
        <end position="682"/>
    </location>
</feature>
<dbReference type="EMBL" id="DF237174">
    <property type="protein sequence ID" value="GAQ85225.1"/>
    <property type="molecule type" value="Genomic_DNA"/>
</dbReference>
<dbReference type="PANTHER" id="PTHR43053:SF4">
    <property type="entry name" value="MYOGENESIS-REGULATING GLYCOSIDASE"/>
    <property type="match status" value="1"/>
</dbReference>
<evidence type="ECO:0000313" key="7">
    <source>
        <dbReference type="EMBL" id="GAQ85225.1"/>
    </source>
</evidence>
<accession>A0A1Y1I2R5</accession>
<dbReference type="PANTHER" id="PTHR43053">
    <property type="entry name" value="GLYCOSIDASE FAMILY 31"/>
    <property type="match status" value="1"/>
</dbReference>
<organism evidence="7 8">
    <name type="scientific">Klebsormidium nitens</name>
    <name type="common">Green alga</name>
    <name type="synonym">Ulothrix nitens</name>
    <dbReference type="NCBI Taxonomy" id="105231"/>
    <lineage>
        <taxon>Eukaryota</taxon>
        <taxon>Viridiplantae</taxon>
        <taxon>Streptophyta</taxon>
        <taxon>Klebsormidiophyceae</taxon>
        <taxon>Klebsormidiales</taxon>
        <taxon>Klebsormidiaceae</taxon>
        <taxon>Klebsormidium</taxon>
    </lineage>
</organism>
<evidence type="ECO:0000256" key="2">
    <source>
        <dbReference type="ARBA" id="ARBA00022801"/>
    </source>
</evidence>
<dbReference type="InterPro" id="IPR017853">
    <property type="entry name" value="GH"/>
</dbReference>
<dbReference type="GO" id="GO:0004553">
    <property type="term" value="F:hydrolase activity, hydrolyzing O-glycosyl compounds"/>
    <property type="evidence" value="ECO:0007669"/>
    <property type="project" value="InterPro"/>
</dbReference>
<reference evidence="7 8" key="1">
    <citation type="journal article" date="2014" name="Nat. Commun.">
        <title>Klebsormidium flaccidum genome reveals primary factors for plant terrestrial adaptation.</title>
        <authorList>
            <person name="Hori K."/>
            <person name="Maruyama F."/>
            <person name="Fujisawa T."/>
            <person name="Togashi T."/>
            <person name="Yamamoto N."/>
            <person name="Seo M."/>
            <person name="Sato S."/>
            <person name="Yamada T."/>
            <person name="Mori H."/>
            <person name="Tajima N."/>
            <person name="Moriyama T."/>
            <person name="Ikeuchi M."/>
            <person name="Watanabe M."/>
            <person name="Wada H."/>
            <person name="Kobayashi K."/>
            <person name="Saito M."/>
            <person name="Masuda T."/>
            <person name="Sasaki-Sekimoto Y."/>
            <person name="Mashiguchi K."/>
            <person name="Awai K."/>
            <person name="Shimojima M."/>
            <person name="Masuda S."/>
            <person name="Iwai M."/>
            <person name="Nobusawa T."/>
            <person name="Narise T."/>
            <person name="Kondo S."/>
            <person name="Saito H."/>
            <person name="Sato R."/>
            <person name="Murakawa M."/>
            <person name="Ihara Y."/>
            <person name="Oshima-Yamada Y."/>
            <person name="Ohtaka K."/>
            <person name="Satoh M."/>
            <person name="Sonobe K."/>
            <person name="Ishii M."/>
            <person name="Ohtani R."/>
            <person name="Kanamori-Sato M."/>
            <person name="Honoki R."/>
            <person name="Miyazaki D."/>
            <person name="Mochizuki H."/>
            <person name="Umetsu J."/>
            <person name="Higashi K."/>
            <person name="Shibata D."/>
            <person name="Kamiya Y."/>
            <person name="Sato N."/>
            <person name="Nakamura Y."/>
            <person name="Tabata S."/>
            <person name="Ida S."/>
            <person name="Kurokawa K."/>
            <person name="Ohta H."/>
        </authorList>
    </citation>
    <scope>NUCLEOTIDE SEQUENCE [LARGE SCALE GENOMIC DNA]</scope>
    <source>
        <strain evidence="7 8">NIES-2285</strain>
    </source>
</reference>
<sequence>MCITSVLAREPASQSRQGELQSNPLFWSDSPFQEAERPALEPAQKTPAALTSVDLILNKHEATAALEQVLQLPDPLPQSTARTAPLITHHYADVFHGATKLRVNSDGSLELYRSKEGQELFVASGRVQLPKSAAAVWTAEVLSDGAMDVRWGEIGTLRVVPVGAEVAGAANQEAGWAADLEEGFVLEWSVKNEPSTDHMAEVTLDMHTAGHWFGGGHFMRQHWPLNLGAFEVGPFFPFDNGPNGLNTLTSPHWVTSKGLLVLADSETPFLHVGMNAPLSGEHGDWIERVWGVGVQNLSREYLPSPCQGHGDGLLRIQARNSYKCHKMLHPLRDWIPPQWRDEERSGGGRLSVKFALCAHKNVRDATLASLKTMKKPPNPPPQEMVRAPIWTTWARYHAKVTQEKVEKYATEIVARDMDRSIMEIDDRWQRKYGDFDFDSDKFPDPKAMVDHLHALGFKVTLWIMPFAEEDSNAYREGGPLGYFISADAVTKGLKPGFFRWWQPKPAVALDVTNPDAVRWFVRRLKKLQTDYSIDGFKFDAGEPCFLPPMFKTFKPIMSPLEYTRLYVQEVASAFPLAEVRTGHKTTNVPLLTRMGDRFSTWSSGNGLRSVIPTLLTSGLLGYPFCLPDMIGGNAYFGRKPDVELLVRWAQANALMPAMQFSIPPWDLSKEADKLCQAALAIRKNVQQQISTLAEDACKNLAPICRPMWWMDPEDEQTFVINDQYAIGDDLIVAPVVVKGQQSRDVYLPKGHWCDLLNPDEVYEGGQWLRDIPTPITKLPIFRRVTSPADVAAKVGESAFPLDGLASQLIRDISVPTEILTAE</sequence>
<dbReference type="OrthoDB" id="10070917at2759"/>
<feature type="domain" description="Glycosyl hydrolase family 31 C-terminal" evidence="6">
    <location>
        <begin position="701"/>
        <end position="783"/>
    </location>
</feature>
<evidence type="ECO:0000259" key="5">
    <source>
        <dbReference type="Pfam" id="PF01055"/>
    </source>
</evidence>
<dbReference type="InterPro" id="IPR048395">
    <property type="entry name" value="Glyco_hydro_31_C"/>
</dbReference>
<dbReference type="STRING" id="105231.A0A1Y1I2R5"/>
<dbReference type="AlphaFoldDB" id="A0A1Y1I2R5"/>
<dbReference type="InterPro" id="IPR000322">
    <property type="entry name" value="Glyco_hydro_31_TIM"/>
</dbReference>
<evidence type="ECO:0000256" key="3">
    <source>
        <dbReference type="ARBA" id="ARBA00023295"/>
    </source>
</evidence>
<dbReference type="Pfam" id="PF21365">
    <property type="entry name" value="Glyco_hydro_31_3rd"/>
    <property type="match status" value="1"/>
</dbReference>
<proteinExistence type="inferred from homology"/>
<keyword evidence="2 4" id="KW-0378">Hydrolase</keyword>
<name>A0A1Y1I2R5_KLENI</name>
<evidence type="ECO:0000259" key="6">
    <source>
        <dbReference type="Pfam" id="PF21365"/>
    </source>
</evidence>
<protein>
    <submittedName>
        <fullName evidence="7">Glycoside hydrolase family 31 protein</fullName>
    </submittedName>
</protein>
<dbReference type="Pfam" id="PF01055">
    <property type="entry name" value="Glyco_hydro_31_2nd"/>
    <property type="match status" value="1"/>
</dbReference>
<dbReference type="CDD" id="cd06592">
    <property type="entry name" value="GH31_NET37"/>
    <property type="match status" value="1"/>
</dbReference>
<keyword evidence="8" id="KW-1185">Reference proteome</keyword>
<evidence type="ECO:0000313" key="8">
    <source>
        <dbReference type="Proteomes" id="UP000054558"/>
    </source>
</evidence>
<dbReference type="Gene3D" id="2.60.40.1180">
    <property type="entry name" value="Golgi alpha-mannosidase II"/>
    <property type="match status" value="1"/>
</dbReference>